<dbReference type="Pfam" id="PF02852">
    <property type="entry name" value="Pyr_redox_dim"/>
    <property type="match status" value="1"/>
</dbReference>
<dbReference type="PRINTS" id="PR00411">
    <property type="entry name" value="PNDRDTASEI"/>
</dbReference>
<dbReference type="RefSeq" id="WP_016340820.1">
    <property type="nucleotide sequence ID" value="NC_021284.1"/>
</dbReference>
<proteinExistence type="inferred from homology"/>
<dbReference type="OrthoDB" id="9792592at2"/>
<keyword evidence="4" id="KW-0274">FAD</keyword>
<evidence type="ECO:0000259" key="8">
    <source>
        <dbReference type="Pfam" id="PF07992"/>
    </source>
</evidence>
<dbReference type="InterPro" id="IPR050260">
    <property type="entry name" value="FAD-bd_OxRdtase"/>
</dbReference>
<dbReference type="HOGENOM" id="CLU_003291_1_3_14"/>
<sequence length="448" mass="49250">MKTIIIGGAALGMGVAARLKRNDPTMEIVVYQKHNYVSLGACGLPYFVADNFQDPDKLIARQISQFEATGIIIHPNSQVTKLDPKNKMITFLDENQVEKTDFYDEVVIATGARPIVPNIMNVNHPKVFTLTTLEDGVRFKETLATDQTIQKIVVIGAGFIGLEMCETLRHLQKDVTLIEMANNVVSKQYDEEISAMIKAELIKNDVEVLLEEQVTEILVKDSEIVGVKLATGNIVDCDAVLLSVGFIPNTSFLQETGLKMLTNHAIVVNEHGQTNLAHVWSGGDCATSKNYLTGEDIYSPLATVASKIARVIADNITGKPAKFVGSLQTAIIRVFGVEAARTGLTSVEAQAKGYDIKTVLIKDKDRTHYVSNQGELMLKLIYDQKNEIILGAQMVGSNQAVLRIYGLVAIIWNKVKVDSILEQIDLPYAPPFSRTTDIIHIAISKLLK</sequence>
<protein>
    <submittedName>
        <fullName evidence="9">NADH oxidase</fullName>
    </submittedName>
</protein>
<comment type="similarity">
    <text evidence="2">Belongs to the class-III pyridine nucleotide-disulfide oxidoreductase family.</text>
</comment>
<dbReference type="PRINTS" id="PR00368">
    <property type="entry name" value="FADPNR"/>
</dbReference>
<accession>R4UE51</accession>
<name>R4UE51_9MOLU</name>
<evidence type="ECO:0000256" key="4">
    <source>
        <dbReference type="ARBA" id="ARBA00022827"/>
    </source>
</evidence>
<feature type="domain" description="Pyridine nucleotide-disulphide oxidoreductase dimerisation" evidence="7">
    <location>
        <begin position="334"/>
        <end position="433"/>
    </location>
</feature>
<dbReference type="SUPFAM" id="SSF51905">
    <property type="entry name" value="FAD/NAD(P)-binding domain"/>
    <property type="match status" value="1"/>
</dbReference>
<dbReference type="InterPro" id="IPR016156">
    <property type="entry name" value="FAD/NAD-linked_Rdtase_dimer_sf"/>
</dbReference>
<keyword evidence="3" id="KW-0285">Flavoprotein</keyword>
<dbReference type="PATRIC" id="fig|1276229.3.peg.579"/>
<reference evidence="9 10" key="1">
    <citation type="journal article" date="2013" name="Genome Biol. Evol.">
        <title>Complete genomes of two dipteran-associated spiroplasmas provided insights into the origin, dynamics, and impacts of viral invasion in spiroplasma.</title>
        <authorList>
            <person name="Ku C."/>
            <person name="Lo W.S."/>
            <person name="Chen L.L."/>
            <person name="Kuo C.H."/>
        </authorList>
    </citation>
    <scope>NUCLEOTIDE SEQUENCE [LARGE SCALE GENOMIC DNA]</scope>
    <source>
        <strain evidence="9">EA-1</strain>
    </source>
</reference>
<keyword evidence="10" id="KW-1185">Reference proteome</keyword>
<evidence type="ECO:0000256" key="2">
    <source>
        <dbReference type="ARBA" id="ARBA00009130"/>
    </source>
</evidence>
<evidence type="ECO:0000256" key="1">
    <source>
        <dbReference type="ARBA" id="ARBA00001974"/>
    </source>
</evidence>
<dbReference type="Pfam" id="PF07992">
    <property type="entry name" value="Pyr_redox_2"/>
    <property type="match status" value="1"/>
</dbReference>
<dbReference type="SUPFAM" id="SSF55424">
    <property type="entry name" value="FAD/NAD-linked reductases, dimerisation (C-terminal) domain"/>
    <property type="match status" value="1"/>
</dbReference>
<keyword evidence="6" id="KW-0676">Redox-active center</keyword>
<organism evidence="9 10">
    <name type="scientific">Spiroplasma syrphidicola EA-1</name>
    <dbReference type="NCBI Taxonomy" id="1276229"/>
    <lineage>
        <taxon>Bacteria</taxon>
        <taxon>Bacillati</taxon>
        <taxon>Mycoplasmatota</taxon>
        <taxon>Mollicutes</taxon>
        <taxon>Entomoplasmatales</taxon>
        <taxon>Spiroplasmataceae</taxon>
        <taxon>Spiroplasma</taxon>
    </lineage>
</organism>
<evidence type="ECO:0000256" key="3">
    <source>
        <dbReference type="ARBA" id="ARBA00022630"/>
    </source>
</evidence>
<dbReference type="PANTHER" id="PTHR43429">
    <property type="entry name" value="PYRIDINE NUCLEOTIDE-DISULFIDE OXIDOREDUCTASE DOMAIN-CONTAINING"/>
    <property type="match status" value="1"/>
</dbReference>
<dbReference type="NCBIfam" id="NF007123">
    <property type="entry name" value="PRK09564.1"/>
    <property type="match status" value="1"/>
</dbReference>
<dbReference type="Gene3D" id="3.50.50.60">
    <property type="entry name" value="FAD/NAD(P)-binding domain"/>
    <property type="match status" value="2"/>
</dbReference>
<evidence type="ECO:0000313" key="10">
    <source>
        <dbReference type="Proteomes" id="UP000013963"/>
    </source>
</evidence>
<evidence type="ECO:0000259" key="7">
    <source>
        <dbReference type="Pfam" id="PF02852"/>
    </source>
</evidence>
<evidence type="ECO:0000256" key="6">
    <source>
        <dbReference type="ARBA" id="ARBA00023284"/>
    </source>
</evidence>
<dbReference type="InterPro" id="IPR036188">
    <property type="entry name" value="FAD/NAD-bd_sf"/>
</dbReference>
<comment type="cofactor">
    <cofactor evidence="1">
        <name>FAD</name>
        <dbReference type="ChEBI" id="CHEBI:57692"/>
    </cofactor>
</comment>
<dbReference type="GO" id="GO:0016491">
    <property type="term" value="F:oxidoreductase activity"/>
    <property type="evidence" value="ECO:0007669"/>
    <property type="project" value="UniProtKB-KW"/>
</dbReference>
<dbReference type="InterPro" id="IPR004099">
    <property type="entry name" value="Pyr_nucl-diS_OxRdtase_dimer"/>
</dbReference>
<dbReference type="KEGG" id="ssyr:SSYRP_v1c05840"/>
<dbReference type="AlphaFoldDB" id="R4UE51"/>
<dbReference type="InterPro" id="IPR023753">
    <property type="entry name" value="FAD/NAD-binding_dom"/>
</dbReference>
<dbReference type="Proteomes" id="UP000013963">
    <property type="component" value="Chromosome"/>
</dbReference>
<feature type="domain" description="FAD/NAD(P)-binding" evidence="8">
    <location>
        <begin position="2"/>
        <end position="289"/>
    </location>
</feature>
<keyword evidence="5" id="KW-0560">Oxidoreductase</keyword>
<dbReference type="STRING" id="1276229.SSYRP_v1c05840"/>
<evidence type="ECO:0000256" key="5">
    <source>
        <dbReference type="ARBA" id="ARBA00023002"/>
    </source>
</evidence>
<dbReference type="eggNOG" id="COG0446">
    <property type="taxonomic scope" value="Bacteria"/>
</dbReference>
<dbReference type="PANTHER" id="PTHR43429:SF1">
    <property type="entry name" value="NAD(P)H SULFUR OXIDOREDUCTASE (COA-DEPENDENT)"/>
    <property type="match status" value="1"/>
</dbReference>
<evidence type="ECO:0000313" key="9">
    <source>
        <dbReference type="EMBL" id="AGM26174.1"/>
    </source>
</evidence>
<gene>
    <name evidence="9" type="primary">nox3</name>
    <name evidence="9" type="ORF">SSYRP_v1c05840</name>
</gene>
<dbReference type="EMBL" id="CP005078">
    <property type="protein sequence ID" value="AGM26174.1"/>
    <property type="molecule type" value="Genomic_DNA"/>
</dbReference>